<dbReference type="KEGG" id="mff:MFFC18_09030"/>
<feature type="signal peptide" evidence="1">
    <location>
        <begin position="1"/>
        <end position="31"/>
    </location>
</feature>
<name>A0A5B9PDB3_9BACT</name>
<proteinExistence type="predicted"/>
<sequence length="304" mass="33355" precursor="true">MMNMKITRRLAMTSFALVTLASLPAVSFAQSADSGLEKQPATQEQTEIGLEGNCPVCFIKHGKWVKGSKEHAASFDGVTYLFPSEKVKEVFEENPIAYVPAFGGDCTVCFVNSGKRVPGKIEFATVSNERLFLFPGDKPLKAFQESPEKYADVDIAQDGNCIVCKVKAGKDVPGDKKFTAVHNGLRYLFPSDRERQAFVASPEKFLAATETASDKTAKTSAIRIQGRAACAACEFGVTAINSPDQLGFAVTTDDGRVFVIEDVHTRWPQLYKDRYDGNRVAVSGEVIKTEGKFTWINPEYVKPL</sequence>
<dbReference type="AlphaFoldDB" id="A0A5B9PDB3"/>
<organism evidence="2 3">
    <name type="scientific">Mariniblastus fucicola</name>
    <dbReference type="NCBI Taxonomy" id="980251"/>
    <lineage>
        <taxon>Bacteria</taxon>
        <taxon>Pseudomonadati</taxon>
        <taxon>Planctomycetota</taxon>
        <taxon>Planctomycetia</taxon>
        <taxon>Pirellulales</taxon>
        <taxon>Pirellulaceae</taxon>
        <taxon>Mariniblastus</taxon>
    </lineage>
</organism>
<dbReference type="STRING" id="980251.GCA_001642875_02037"/>
<evidence type="ECO:0000256" key="1">
    <source>
        <dbReference type="SAM" id="SignalP"/>
    </source>
</evidence>
<keyword evidence="3" id="KW-1185">Reference proteome</keyword>
<accession>A0A5B9PDB3</accession>
<feature type="chain" id="PRO_5022966979" evidence="1">
    <location>
        <begin position="32"/>
        <end position="304"/>
    </location>
</feature>
<dbReference type="Proteomes" id="UP000322214">
    <property type="component" value="Chromosome"/>
</dbReference>
<evidence type="ECO:0000313" key="3">
    <source>
        <dbReference type="Proteomes" id="UP000322214"/>
    </source>
</evidence>
<protein>
    <submittedName>
        <fullName evidence="2">YHS domain protein</fullName>
    </submittedName>
</protein>
<keyword evidence="1" id="KW-0732">Signal</keyword>
<gene>
    <name evidence="2" type="ORF">MFFC18_09030</name>
</gene>
<reference evidence="2 3" key="1">
    <citation type="submission" date="2019-08" db="EMBL/GenBank/DDBJ databases">
        <title>Deep-cultivation of Planctomycetes and their phenomic and genomic characterization uncovers novel biology.</title>
        <authorList>
            <person name="Wiegand S."/>
            <person name="Jogler M."/>
            <person name="Boedeker C."/>
            <person name="Pinto D."/>
            <person name="Vollmers J."/>
            <person name="Rivas-Marin E."/>
            <person name="Kohn T."/>
            <person name="Peeters S.H."/>
            <person name="Heuer A."/>
            <person name="Rast P."/>
            <person name="Oberbeckmann S."/>
            <person name="Bunk B."/>
            <person name="Jeske O."/>
            <person name="Meyerdierks A."/>
            <person name="Storesund J.E."/>
            <person name="Kallscheuer N."/>
            <person name="Luecker S."/>
            <person name="Lage O.M."/>
            <person name="Pohl T."/>
            <person name="Merkel B.J."/>
            <person name="Hornburger P."/>
            <person name="Mueller R.-W."/>
            <person name="Bruemmer F."/>
            <person name="Labrenz M."/>
            <person name="Spormann A.M."/>
            <person name="Op den Camp H."/>
            <person name="Overmann J."/>
            <person name="Amann R."/>
            <person name="Jetten M.S.M."/>
            <person name="Mascher T."/>
            <person name="Medema M.H."/>
            <person name="Devos D.P."/>
            <person name="Kaster A.-K."/>
            <person name="Ovreas L."/>
            <person name="Rohde M."/>
            <person name="Galperin M.Y."/>
            <person name="Jogler C."/>
        </authorList>
    </citation>
    <scope>NUCLEOTIDE SEQUENCE [LARGE SCALE GENOMIC DNA]</scope>
    <source>
        <strain evidence="2 3">FC18</strain>
    </source>
</reference>
<dbReference type="EMBL" id="CP042912">
    <property type="protein sequence ID" value="QEG21051.1"/>
    <property type="molecule type" value="Genomic_DNA"/>
</dbReference>
<evidence type="ECO:0000313" key="2">
    <source>
        <dbReference type="EMBL" id="QEG21051.1"/>
    </source>
</evidence>